<dbReference type="InterPro" id="IPR053772">
    <property type="entry name" value="At1g61320/At1g61330-like"/>
</dbReference>
<evidence type="ECO:0000259" key="1">
    <source>
        <dbReference type="Pfam" id="PF23622"/>
    </source>
</evidence>
<dbReference type="Gene3D" id="3.80.10.10">
    <property type="entry name" value="Ribonuclease Inhibitor"/>
    <property type="match status" value="1"/>
</dbReference>
<protein>
    <submittedName>
        <fullName evidence="2">F-box domain, Leucine-rich repeat domain, L domain-like protein</fullName>
    </submittedName>
</protein>
<dbReference type="PANTHER" id="PTHR34145:SF28">
    <property type="entry name" value="F-BOX DOMAIN-CONTAINING PROTEIN"/>
    <property type="match status" value="1"/>
</dbReference>
<reference evidence="2 3" key="1">
    <citation type="journal article" date="2018" name="Mol. Plant">
        <title>The genome of Artemisia annua provides insight into the evolution of Asteraceae family and artemisinin biosynthesis.</title>
        <authorList>
            <person name="Shen Q."/>
            <person name="Zhang L."/>
            <person name="Liao Z."/>
            <person name="Wang S."/>
            <person name="Yan T."/>
            <person name="Shi P."/>
            <person name="Liu M."/>
            <person name="Fu X."/>
            <person name="Pan Q."/>
            <person name="Wang Y."/>
            <person name="Lv Z."/>
            <person name="Lu X."/>
            <person name="Zhang F."/>
            <person name="Jiang W."/>
            <person name="Ma Y."/>
            <person name="Chen M."/>
            <person name="Hao X."/>
            <person name="Li L."/>
            <person name="Tang Y."/>
            <person name="Lv G."/>
            <person name="Zhou Y."/>
            <person name="Sun X."/>
            <person name="Brodelius P.E."/>
            <person name="Rose J.K.C."/>
            <person name="Tang K."/>
        </authorList>
    </citation>
    <scope>NUCLEOTIDE SEQUENCE [LARGE SCALE GENOMIC DNA]</scope>
    <source>
        <strain evidence="3">cv. Huhao1</strain>
        <tissue evidence="2">Leaf</tissue>
    </source>
</reference>
<dbReference type="InterPro" id="IPR036047">
    <property type="entry name" value="F-box-like_dom_sf"/>
</dbReference>
<dbReference type="InterPro" id="IPR032675">
    <property type="entry name" value="LRR_dom_sf"/>
</dbReference>
<dbReference type="PANTHER" id="PTHR34145">
    <property type="entry name" value="OS02G0105600 PROTEIN"/>
    <property type="match status" value="1"/>
</dbReference>
<dbReference type="EMBL" id="PKPP01001613">
    <property type="protein sequence ID" value="PWA81244.1"/>
    <property type="molecule type" value="Genomic_DNA"/>
</dbReference>
<gene>
    <name evidence="2" type="ORF">CTI12_AA086130</name>
</gene>
<accession>A0A2U1P648</accession>
<dbReference type="InterPro" id="IPR055357">
    <property type="entry name" value="LRR_At1g61320_AtMIF1"/>
</dbReference>
<organism evidence="2 3">
    <name type="scientific">Artemisia annua</name>
    <name type="common">Sweet wormwood</name>
    <dbReference type="NCBI Taxonomy" id="35608"/>
    <lineage>
        <taxon>Eukaryota</taxon>
        <taxon>Viridiplantae</taxon>
        <taxon>Streptophyta</taxon>
        <taxon>Embryophyta</taxon>
        <taxon>Tracheophyta</taxon>
        <taxon>Spermatophyta</taxon>
        <taxon>Magnoliopsida</taxon>
        <taxon>eudicotyledons</taxon>
        <taxon>Gunneridae</taxon>
        <taxon>Pentapetalae</taxon>
        <taxon>asterids</taxon>
        <taxon>campanulids</taxon>
        <taxon>Asterales</taxon>
        <taxon>Asteraceae</taxon>
        <taxon>Asteroideae</taxon>
        <taxon>Anthemideae</taxon>
        <taxon>Artemisiinae</taxon>
        <taxon>Artemisia</taxon>
    </lineage>
</organism>
<comment type="caution">
    <text evidence="2">The sequence shown here is derived from an EMBL/GenBank/DDBJ whole genome shotgun (WGS) entry which is preliminary data.</text>
</comment>
<dbReference type="AlphaFoldDB" id="A0A2U1P648"/>
<proteinExistence type="predicted"/>
<dbReference type="SUPFAM" id="SSF52047">
    <property type="entry name" value="RNI-like"/>
    <property type="match status" value="1"/>
</dbReference>
<keyword evidence="3" id="KW-1185">Reference proteome</keyword>
<dbReference type="OrthoDB" id="612216at2759"/>
<dbReference type="Pfam" id="PF23622">
    <property type="entry name" value="LRR_At1g61320_AtMIF1"/>
    <property type="match status" value="1"/>
</dbReference>
<sequence length="450" mass="51586">MAPRYKLKCLPGDEEAEDRISELPEFIVDNILLRLDSSKDRVRVIALSKKWCALTASFPYLDFNFDEFRLGLYGTSYHDVAAYLFYKYVEHSVSRFCYQQILKNLHTFKLRTWFKDKKEVGIINKCLEFILEKGVKVLDIEIILSTNLQTNYRLPIGPSSSVSSLTSLKMSTKLLPFSLTDDDVAAFKYLKVLHFNLVSLDPHVIEHLTVSCRLLEELTVEYCSGLKKFHVYGCLQNLNKLRFSGNVGVEEIDIKAPNLRECHLFVKHVEGKGAPSMNLGSCKLLRTLHLARSPFLTSKGLSDFVSNFPFLENLSVCLDNRQASLETPVDFEQLKVTQSQPYELEHVELGLETIEDISVVDAVLLFCRPRSLSVVSNFYSIHIKEQGRVVKFIYDKLLQHEDEAHTRIQIEWSDAVASNSILTTFSDHQLRETVTLIKEEVVQEEENNNC</sequence>
<feature type="domain" description="At1g61320/AtMIF1 LRR" evidence="1">
    <location>
        <begin position="106"/>
        <end position="323"/>
    </location>
</feature>
<dbReference type="SUPFAM" id="SSF81383">
    <property type="entry name" value="F-box domain"/>
    <property type="match status" value="1"/>
</dbReference>
<evidence type="ECO:0000313" key="2">
    <source>
        <dbReference type="EMBL" id="PWA81244.1"/>
    </source>
</evidence>
<name>A0A2U1P648_ARTAN</name>
<evidence type="ECO:0000313" key="3">
    <source>
        <dbReference type="Proteomes" id="UP000245207"/>
    </source>
</evidence>
<dbReference type="Proteomes" id="UP000245207">
    <property type="component" value="Unassembled WGS sequence"/>
</dbReference>